<evidence type="ECO:0000313" key="4">
    <source>
        <dbReference type="Proteomes" id="UP001058271"/>
    </source>
</evidence>
<feature type="compositionally biased region" description="Gly residues" evidence="1">
    <location>
        <begin position="365"/>
        <end position="377"/>
    </location>
</feature>
<dbReference type="RefSeq" id="WP_260723775.1">
    <property type="nucleotide sequence ID" value="NZ_BAAABS010000011.1"/>
</dbReference>
<feature type="region of interest" description="Disordered" evidence="1">
    <location>
        <begin position="321"/>
        <end position="408"/>
    </location>
</feature>
<reference evidence="3" key="1">
    <citation type="submission" date="2021-04" db="EMBL/GenBank/DDBJ databases">
        <title>Biosynthetic gene clusters of Dactylosporangioum roseum.</title>
        <authorList>
            <person name="Hartkoorn R.C."/>
            <person name="Beaudoing E."/>
            <person name="Hot D."/>
            <person name="Moureu S."/>
        </authorList>
    </citation>
    <scope>NUCLEOTIDE SEQUENCE</scope>
    <source>
        <strain evidence="3">NRRL B-16295</strain>
    </source>
</reference>
<feature type="compositionally biased region" description="Low complexity" evidence="1">
    <location>
        <begin position="380"/>
        <end position="400"/>
    </location>
</feature>
<evidence type="ECO:0008006" key="5">
    <source>
        <dbReference type="Google" id="ProtNLM"/>
    </source>
</evidence>
<feature type="transmembrane region" description="Helical" evidence="2">
    <location>
        <begin position="221"/>
        <end position="245"/>
    </location>
</feature>
<protein>
    <recommendedName>
        <fullName evidence="5">TrbL/VirB6 plasmid conjugal transfer protein</fullName>
    </recommendedName>
</protein>
<feature type="transmembrane region" description="Helical" evidence="2">
    <location>
        <begin position="111"/>
        <end position="130"/>
    </location>
</feature>
<name>A0ABY5YYI7_9ACTN</name>
<feature type="transmembrane region" description="Helical" evidence="2">
    <location>
        <begin position="80"/>
        <end position="99"/>
    </location>
</feature>
<feature type="transmembrane region" description="Helical" evidence="2">
    <location>
        <begin position="252"/>
        <end position="273"/>
    </location>
</feature>
<evidence type="ECO:0000313" key="3">
    <source>
        <dbReference type="EMBL" id="UWZ34456.1"/>
    </source>
</evidence>
<keyword evidence="2" id="KW-1133">Transmembrane helix</keyword>
<keyword evidence="2" id="KW-0472">Membrane</keyword>
<dbReference type="Proteomes" id="UP001058271">
    <property type="component" value="Chromosome"/>
</dbReference>
<dbReference type="EMBL" id="CP073721">
    <property type="protein sequence ID" value="UWZ34456.1"/>
    <property type="molecule type" value="Genomic_DNA"/>
</dbReference>
<accession>A0ABY5YYI7</accession>
<feature type="transmembrane region" description="Helical" evidence="2">
    <location>
        <begin position="160"/>
        <end position="183"/>
    </location>
</feature>
<feature type="compositionally biased region" description="Low complexity" evidence="1">
    <location>
        <begin position="323"/>
        <end position="336"/>
    </location>
</feature>
<keyword evidence="4" id="KW-1185">Reference proteome</keyword>
<feature type="transmembrane region" description="Helical" evidence="2">
    <location>
        <begin position="195"/>
        <end position="215"/>
    </location>
</feature>
<evidence type="ECO:0000256" key="1">
    <source>
        <dbReference type="SAM" id="MobiDB-lite"/>
    </source>
</evidence>
<organism evidence="3 4">
    <name type="scientific">Dactylosporangium roseum</name>
    <dbReference type="NCBI Taxonomy" id="47989"/>
    <lineage>
        <taxon>Bacteria</taxon>
        <taxon>Bacillati</taxon>
        <taxon>Actinomycetota</taxon>
        <taxon>Actinomycetes</taxon>
        <taxon>Micromonosporales</taxon>
        <taxon>Micromonosporaceae</taxon>
        <taxon>Dactylosporangium</taxon>
    </lineage>
</organism>
<gene>
    <name evidence="3" type="ORF">Drose_24905</name>
</gene>
<sequence>MCRPDVDLFNCLLPSVPDLNPSGIASNLFEQVFNWLSTEMVKSAVEVLELTVTSWVNVSSKDTLRSGQSTIDQLMNHTQWLTLAIMVTSFMIAGGRIALQRNGQEAGELAKGVAWLAVLSAGGAGAMLLVTEAGDLYTEWILNAATSGKFNDALMALPGMLTTGITSLMAIFLLIMLISAGLLQMLLFFARNAALIFLVGLLPLAGAIGMTSGGQAVRRRYVTWLISFALYKPVAGTIYAGAFWMMQKGKDLTTFITGVVAMCMAIVALPALMRLISPVITIATSGWNDQGSGMGRASSTLSVANGAAPFFDKLRARGTAALKDGPSGSDSKPPSGTKLPDQKASGSDRKDGMVPGPDGVMVPKRGGGQVTGPGGGISKVVSPAPSSTATAASTGGAPTAGAGGAAAGGAASGAAAAVPIGAALAAVYMVAKAPANAVRKIGATAASGIDEADY</sequence>
<proteinExistence type="predicted"/>
<evidence type="ECO:0000256" key="2">
    <source>
        <dbReference type="SAM" id="Phobius"/>
    </source>
</evidence>
<keyword evidence="2" id="KW-0812">Transmembrane</keyword>